<proteinExistence type="predicted"/>
<feature type="non-terminal residue" evidence="1">
    <location>
        <position position="52"/>
    </location>
</feature>
<reference evidence="1 2" key="1">
    <citation type="submission" date="2020-02" db="EMBL/GenBank/DDBJ databases">
        <authorList>
            <person name="Ferguson B K."/>
        </authorList>
    </citation>
    <scope>NUCLEOTIDE SEQUENCE [LARGE SCALE GENOMIC DNA]</scope>
</reference>
<sequence length="52" mass="6059">MARKLKDVIRFLVFIHITFATYSYKFALRTAEVNDLMDTADILTLWTCPVCC</sequence>
<accession>A0A6H5GBD7</accession>
<name>A0A6H5GBD7_9HEMI</name>
<organism evidence="1 2">
    <name type="scientific">Nesidiocoris tenuis</name>
    <dbReference type="NCBI Taxonomy" id="355587"/>
    <lineage>
        <taxon>Eukaryota</taxon>
        <taxon>Metazoa</taxon>
        <taxon>Ecdysozoa</taxon>
        <taxon>Arthropoda</taxon>
        <taxon>Hexapoda</taxon>
        <taxon>Insecta</taxon>
        <taxon>Pterygota</taxon>
        <taxon>Neoptera</taxon>
        <taxon>Paraneoptera</taxon>
        <taxon>Hemiptera</taxon>
        <taxon>Heteroptera</taxon>
        <taxon>Panheteroptera</taxon>
        <taxon>Cimicomorpha</taxon>
        <taxon>Miridae</taxon>
        <taxon>Dicyphina</taxon>
        <taxon>Nesidiocoris</taxon>
    </lineage>
</organism>
<evidence type="ECO:0000313" key="1">
    <source>
        <dbReference type="EMBL" id="CAB0000596.1"/>
    </source>
</evidence>
<evidence type="ECO:0000313" key="2">
    <source>
        <dbReference type="Proteomes" id="UP000479000"/>
    </source>
</evidence>
<dbReference type="Proteomes" id="UP000479000">
    <property type="component" value="Unassembled WGS sequence"/>
</dbReference>
<gene>
    <name evidence="1" type="ORF">NTEN_LOCUS6383</name>
</gene>
<dbReference type="EMBL" id="CADCXU010009642">
    <property type="protein sequence ID" value="CAB0000596.1"/>
    <property type="molecule type" value="Genomic_DNA"/>
</dbReference>
<dbReference type="AlphaFoldDB" id="A0A6H5GBD7"/>
<keyword evidence="2" id="KW-1185">Reference proteome</keyword>
<protein>
    <submittedName>
        <fullName evidence="1">Uncharacterized protein</fullName>
    </submittedName>
</protein>